<dbReference type="PANTHER" id="PTHR12281">
    <property type="entry name" value="RP42 RELATED"/>
    <property type="match status" value="1"/>
</dbReference>
<dbReference type="InterPro" id="IPR014764">
    <property type="entry name" value="DCN-prot"/>
</dbReference>
<evidence type="ECO:0000313" key="5">
    <source>
        <dbReference type="Proteomes" id="UP000799421"/>
    </source>
</evidence>
<dbReference type="InterPro" id="IPR005176">
    <property type="entry name" value="PONY_dom"/>
</dbReference>
<evidence type="ECO:0000313" key="4">
    <source>
        <dbReference type="EMBL" id="KAF2863216.1"/>
    </source>
</evidence>
<dbReference type="Gene3D" id="1.10.238.200">
    <property type="entry name" value="Cullin, PONY binding domain"/>
    <property type="match status" value="1"/>
</dbReference>
<organism evidence="4 5">
    <name type="scientific">Piedraia hortae CBS 480.64</name>
    <dbReference type="NCBI Taxonomy" id="1314780"/>
    <lineage>
        <taxon>Eukaryota</taxon>
        <taxon>Fungi</taxon>
        <taxon>Dikarya</taxon>
        <taxon>Ascomycota</taxon>
        <taxon>Pezizomycotina</taxon>
        <taxon>Dothideomycetes</taxon>
        <taxon>Dothideomycetidae</taxon>
        <taxon>Capnodiales</taxon>
        <taxon>Piedraiaceae</taxon>
        <taxon>Piedraia</taxon>
    </lineage>
</organism>
<evidence type="ECO:0000256" key="2">
    <source>
        <dbReference type="RuleBase" id="RU410713"/>
    </source>
</evidence>
<dbReference type="Proteomes" id="UP000799421">
    <property type="component" value="Unassembled WGS sequence"/>
</dbReference>
<comment type="function">
    <text evidence="2">Neddylation of cullins play an essential role in the regulation of SCF-type complexes activity.</text>
</comment>
<dbReference type="Gene3D" id="1.10.8.10">
    <property type="entry name" value="DNA helicase RuvA subunit, C-terminal domain"/>
    <property type="match status" value="1"/>
</dbReference>
<dbReference type="OrthoDB" id="27198at2759"/>
<dbReference type="PANTHER" id="PTHR12281:SF31">
    <property type="entry name" value="DCN1-LIKE PROTEIN 3"/>
    <property type="match status" value="1"/>
</dbReference>
<dbReference type="InterPro" id="IPR009060">
    <property type="entry name" value="UBA-like_sf"/>
</dbReference>
<dbReference type="GO" id="GO:0000151">
    <property type="term" value="C:ubiquitin ligase complex"/>
    <property type="evidence" value="ECO:0007669"/>
    <property type="project" value="TreeGrafter"/>
</dbReference>
<dbReference type="SUPFAM" id="SSF46934">
    <property type="entry name" value="UBA-like"/>
    <property type="match status" value="1"/>
</dbReference>
<evidence type="ECO:0000256" key="1">
    <source>
        <dbReference type="ARBA" id="ARBA00022786"/>
    </source>
</evidence>
<dbReference type="GO" id="GO:0045116">
    <property type="term" value="P:protein neddylation"/>
    <property type="evidence" value="ECO:0007669"/>
    <property type="project" value="TreeGrafter"/>
</dbReference>
<dbReference type="InterPro" id="IPR042460">
    <property type="entry name" value="DCN1-like_PONY"/>
</dbReference>
<gene>
    <name evidence="4" type="ORF">K470DRAFT_280500</name>
</gene>
<dbReference type="Pfam" id="PF03556">
    <property type="entry name" value="Cullin_binding"/>
    <property type="match status" value="1"/>
</dbReference>
<dbReference type="GO" id="GO:0097602">
    <property type="term" value="F:cullin family protein binding"/>
    <property type="evidence" value="ECO:0007669"/>
    <property type="project" value="TreeGrafter"/>
</dbReference>
<accession>A0A6A7C6L9</accession>
<dbReference type="EMBL" id="MU005962">
    <property type="protein sequence ID" value="KAF2863216.1"/>
    <property type="molecule type" value="Genomic_DNA"/>
</dbReference>
<feature type="domain" description="DCUN1" evidence="3">
    <location>
        <begin position="59"/>
        <end position="261"/>
    </location>
</feature>
<protein>
    <recommendedName>
        <fullName evidence="2">Defective in cullin neddylation protein</fullName>
    </recommendedName>
</protein>
<sequence>MPPAYTYQQKVALATFIELTGEKEKAVAVKALKQSNWSMEAAINYYYRRAAQKTGEQQANRNALNKLFDKYREDPKDTPNEINVEGTSRLLGDMGIALDEIGALVFMELVGAPSLGRLTREGFLAKPTKLGISTLAQMKSKVGDRVASLPKDQALFDSVYKHTFEIALAPGARMIPLEVATECWRLMFGPQGFEWKTANGTPWLDVWIDFLQDKHPRPVNRDLWKQLHVFVKATMEDDTLSFWSEESSWPSIIDEFVAHMQEKKSQEDAMDIE</sequence>
<dbReference type="PROSITE" id="PS51229">
    <property type="entry name" value="DCUN1"/>
    <property type="match status" value="1"/>
</dbReference>
<name>A0A6A7C6L9_9PEZI</name>
<keyword evidence="5" id="KW-1185">Reference proteome</keyword>
<keyword evidence="1" id="KW-0833">Ubl conjugation pathway</keyword>
<dbReference type="Pfam" id="PF14555">
    <property type="entry name" value="UBA_4"/>
    <property type="match status" value="1"/>
</dbReference>
<proteinExistence type="predicted"/>
<dbReference type="GO" id="GO:0031624">
    <property type="term" value="F:ubiquitin conjugating enzyme binding"/>
    <property type="evidence" value="ECO:0007669"/>
    <property type="project" value="TreeGrafter"/>
</dbReference>
<reference evidence="4" key="1">
    <citation type="journal article" date="2020" name="Stud. Mycol.">
        <title>101 Dothideomycetes genomes: a test case for predicting lifestyles and emergence of pathogens.</title>
        <authorList>
            <person name="Haridas S."/>
            <person name="Albert R."/>
            <person name="Binder M."/>
            <person name="Bloem J."/>
            <person name="Labutti K."/>
            <person name="Salamov A."/>
            <person name="Andreopoulos B."/>
            <person name="Baker S."/>
            <person name="Barry K."/>
            <person name="Bills G."/>
            <person name="Bluhm B."/>
            <person name="Cannon C."/>
            <person name="Castanera R."/>
            <person name="Culley D."/>
            <person name="Daum C."/>
            <person name="Ezra D."/>
            <person name="Gonzalez J."/>
            <person name="Henrissat B."/>
            <person name="Kuo A."/>
            <person name="Liang C."/>
            <person name="Lipzen A."/>
            <person name="Lutzoni F."/>
            <person name="Magnuson J."/>
            <person name="Mondo S."/>
            <person name="Nolan M."/>
            <person name="Ohm R."/>
            <person name="Pangilinan J."/>
            <person name="Park H.-J."/>
            <person name="Ramirez L."/>
            <person name="Alfaro M."/>
            <person name="Sun H."/>
            <person name="Tritt A."/>
            <person name="Yoshinaga Y."/>
            <person name="Zwiers L.-H."/>
            <person name="Turgeon B."/>
            <person name="Goodwin S."/>
            <person name="Spatafora J."/>
            <person name="Crous P."/>
            <person name="Grigoriev I."/>
        </authorList>
    </citation>
    <scope>NUCLEOTIDE SEQUENCE</scope>
    <source>
        <strain evidence="4">CBS 480.64</strain>
    </source>
</reference>
<dbReference type="GO" id="GO:0032182">
    <property type="term" value="F:ubiquitin-like protein binding"/>
    <property type="evidence" value="ECO:0007669"/>
    <property type="project" value="TreeGrafter"/>
</dbReference>
<dbReference type="AlphaFoldDB" id="A0A6A7C6L9"/>
<evidence type="ECO:0000259" key="3">
    <source>
        <dbReference type="PROSITE" id="PS51229"/>
    </source>
</evidence>
<dbReference type="Gene3D" id="1.10.238.10">
    <property type="entry name" value="EF-hand"/>
    <property type="match status" value="1"/>
</dbReference>